<evidence type="ECO:0000313" key="6">
    <source>
        <dbReference type="Proteomes" id="UP000308768"/>
    </source>
</evidence>
<reference evidence="5 6" key="1">
    <citation type="submission" date="2017-03" db="EMBL/GenBank/DDBJ databases">
        <title>Genomes of endolithic fungi from Antarctica.</title>
        <authorList>
            <person name="Coleine C."/>
            <person name="Masonjones S."/>
            <person name="Stajich J.E."/>
        </authorList>
    </citation>
    <scope>NUCLEOTIDE SEQUENCE [LARGE SCALE GENOMIC DNA]</scope>
    <source>
        <strain evidence="5 6">CCFEE 5187</strain>
    </source>
</reference>
<dbReference type="Gene3D" id="3.30.565.10">
    <property type="entry name" value="Histidine kinase-like ATPase, C-terminal domain"/>
    <property type="match status" value="1"/>
</dbReference>
<keyword evidence="1" id="KW-0597">Phosphoprotein</keyword>
<comment type="caution">
    <text evidence="2">Lacks conserved residue(s) required for the propagation of feature annotation.</text>
</comment>
<feature type="region of interest" description="Disordered" evidence="3">
    <location>
        <begin position="25"/>
        <end position="58"/>
    </location>
</feature>
<proteinExistence type="predicted"/>
<dbReference type="PANTHER" id="PTHR43719:SF72">
    <property type="entry name" value="HISTIDINE KINASE_RESPONSE REGULATOR, PUTATIVE (AFU_ORTHOLOGUE AFUA_8G06140)-RELATED"/>
    <property type="match status" value="1"/>
</dbReference>
<dbReference type="AlphaFoldDB" id="A0A4U0X6F4"/>
<dbReference type="EMBL" id="NAJN01000573">
    <property type="protein sequence ID" value="TKA71357.1"/>
    <property type="molecule type" value="Genomic_DNA"/>
</dbReference>
<dbReference type="Proteomes" id="UP000308768">
    <property type="component" value="Unassembled WGS sequence"/>
</dbReference>
<keyword evidence="6" id="KW-1185">Reference proteome</keyword>
<dbReference type="Gene3D" id="3.40.50.2300">
    <property type="match status" value="1"/>
</dbReference>
<sequence>MSQSPVKKSLEQSLQLFRDSSSIEFSDVTPGAAGSDLKQRTTRKSALLNDTGNSPGEEEKDLEVFLDIQKTDWRFSTQSGALRRIIMNIFGNAIKYTAKGWIRTSVYAEGGGVIEFVLKPVGPYKLARALGLCLERAGRTKRNSSSYRPVSEVSSVGGPNVDAAIDDPCEATAEPEDRAPPSMNTHARDGIPVGEGGDDVPSATYISTVDMIDPPELDRVGFSLPSSGPSENGRGPEASSSDLHQSRQSAASVESLLSDVDAKTSDFPRILIVDDNKINLRLLKTFINKSGYHVVDSAEDGSLAVEAVEKSEGYDIIFMGMFINVML</sequence>
<dbReference type="PANTHER" id="PTHR43719">
    <property type="entry name" value="TWO-COMPONENT HISTIDINE KINASE"/>
    <property type="match status" value="1"/>
</dbReference>
<feature type="compositionally biased region" description="Low complexity" evidence="3">
    <location>
        <begin position="144"/>
        <end position="156"/>
    </location>
</feature>
<dbReference type="Pfam" id="PF00072">
    <property type="entry name" value="Response_reg"/>
    <property type="match status" value="1"/>
</dbReference>
<accession>A0A4U0X6F4</accession>
<dbReference type="PROSITE" id="PS50110">
    <property type="entry name" value="RESPONSE_REGULATORY"/>
    <property type="match status" value="1"/>
</dbReference>
<evidence type="ECO:0000256" key="1">
    <source>
        <dbReference type="ARBA" id="ARBA00022553"/>
    </source>
</evidence>
<organism evidence="5 6">
    <name type="scientific">Cryomyces minteri</name>
    <dbReference type="NCBI Taxonomy" id="331657"/>
    <lineage>
        <taxon>Eukaryota</taxon>
        <taxon>Fungi</taxon>
        <taxon>Dikarya</taxon>
        <taxon>Ascomycota</taxon>
        <taxon>Pezizomycotina</taxon>
        <taxon>Dothideomycetes</taxon>
        <taxon>Dothideomycetes incertae sedis</taxon>
        <taxon>Cryomyces</taxon>
    </lineage>
</organism>
<dbReference type="GO" id="GO:0000160">
    <property type="term" value="P:phosphorelay signal transduction system"/>
    <property type="evidence" value="ECO:0007669"/>
    <property type="project" value="InterPro"/>
</dbReference>
<feature type="compositionally biased region" description="Polar residues" evidence="3">
    <location>
        <begin position="238"/>
        <end position="250"/>
    </location>
</feature>
<dbReference type="InterPro" id="IPR001789">
    <property type="entry name" value="Sig_transdc_resp-reg_receiver"/>
</dbReference>
<protein>
    <recommendedName>
        <fullName evidence="4">Response regulatory domain-containing protein</fullName>
    </recommendedName>
</protein>
<dbReference type="InterPro" id="IPR050956">
    <property type="entry name" value="2C_system_His_kinase"/>
</dbReference>
<evidence type="ECO:0000313" key="5">
    <source>
        <dbReference type="EMBL" id="TKA71357.1"/>
    </source>
</evidence>
<comment type="caution">
    <text evidence="5">The sequence shown here is derived from an EMBL/GenBank/DDBJ whole genome shotgun (WGS) entry which is preliminary data.</text>
</comment>
<dbReference type="STRING" id="331657.A0A4U0X6F4"/>
<dbReference type="SUPFAM" id="SSF55874">
    <property type="entry name" value="ATPase domain of HSP90 chaperone/DNA topoisomerase II/histidine kinase"/>
    <property type="match status" value="1"/>
</dbReference>
<feature type="region of interest" description="Disordered" evidence="3">
    <location>
        <begin position="143"/>
        <end position="203"/>
    </location>
</feature>
<evidence type="ECO:0000259" key="4">
    <source>
        <dbReference type="PROSITE" id="PS50110"/>
    </source>
</evidence>
<dbReference type="OrthoDB" id="303614at2759"/>
<dbReference type="InterPro" id="IPR011006">
    <property type="entry name" value="CheY-like_superfamily"/>
</dbReference>
<evidence type="ECO:0000256" key="3">
    <source>
        <dbReference type="SAM" id="MobiDB-lite"/>
    </source>
</evidence>
<name>A0A4U0X6F4_9PEZI</name>
<feature type="region of interest" description="Disordered" evidence="3">
    <location>
        <begin position="217"/>
        <end position="250"/>
    </location>
</feature>
<feature type="domain" description="Response regulatory" evidence="4">
    <location>
        <begin position="269"/>
        <end position="327"/>
    </location>
</feature>
<evidence type="ECO:0000256" key="2">
    <source>
        <dbReference type="PROSITE-ProRule" id="PRU00169"/>
    </source>
</evidence>
<dbReference type="InterPro" id="IPR036890">
    <property type="entry name" value="HATPase_C_sf"/>
</dbReference>
<gene>
    <name evidence="5" type="ORF">B0A49_07552</name>
</gene>
<dbReference type="SUPFAM" id="SSF52172">
    <property type="entry name" value="CheY-like"/>
    <property type="match status" value="1"/>
</dbReference>